<gene>
    <name evidence="1" type="ORF">CLODIP_2_CD09160</name>
</gene>
<organism evidence="1 2">
    <name type="scientific">Cloeon dipterum</name>
    <dbReference type="NCBI Taxonomy" id="197152"/>
    <lineage>
        <taxon>Eukaryota</taxon>
        <taxon>Metazoa</taxon>
        <taxon>Ecdysozoa</taxon>
        <taxon>Arthropoda</taxon>
        <taxon>Hexapoda</taxon>
        <taxon>Insecta</taxon>
        <taxon>Pterygota</taxon>
        <taxon>Palaeoptera</taxon>
        <taxon>Ephemeroptera</taxon>
        <taxon>Pisciforma</taxon>
        <taxon>Baetidae</taxon>
        <taxon>Cloeon</taxon>
    </lineage>
</organism>
<dbReference type="EMBL" id="CADEPI010000511">
    <property type="protein sequence ID" value="CAB3386771.1"/>
    <property type="molecule type" value="Genomic_DNA"/>
</dbReference>
<protein>
    <submittedName>
        <fullName evidence="1">Uncharacterized protein</fullName>
    </submittedName>
</protein>
<proteinExistence type="predicted"/>
<reference evidence="1 2" key="1">
    <citation type="submission" date="2020-04" db="EMBL/GenBank/DDBJ databases">
        <authorList>
            <person name="Alioto T."/>
            <person name="Alioto T."/>
            <person name="Gomez Garrido J."/>
        </authorList>
    </citation>
    <scope>NUCLEOTIDE SEQUENCE [LARGE SCALE GENOMIC DNA]</scope>
</reference>
<comment type="caution">
    <text evidence="1">The sequence shown here is derived from an EMBL/GenBank/DDBJ whole genome shotgun (WGS) entry which is preliminary data.</text>
</comment>
<name>A0A8S1DXR5_9INSE</name>
<keyword evidence="2" id="KW-1185">Reference proteome</keyword>
<accession>A0A8S1DXR5</accession>
<evidence type="ECO:0000313" key="2">
    <source>
        <dbReference type="Proteomes" id="UP000494165"/>
    </source>
</evidence>
<dbReference type="OrthoDB" id="425619at2759"/>
<dbReference type="AlphaFoldDB" id="A0A8S1DXR5"/>
<sequence length="93" mass="10339">MKFNSYIEYVTQVGNLVLLDVHPLSKAAEKFSAGLAAKRSDKVFQIVEQIGENSFRLKPIGDMNNTSLDANSQKNNHWVGIHHGDGILFCHAI</sequence>
<evidence type="ECO:0000313" key="1">
    <source>
        <dbReference type="EMBL" id="CAB3386771.1"/>
    </source>
</evidence>
<dbReference type="Proteomes" id="UP000494165">
    <property type="component" value="Unassembled WGS sequence"/>
</dbReference>